<dbReference type="PANTHER" id="PTHR33231">
    <property type="entry name" value="30S RIBOSOMAL PROTEIN"/>
    <property type="match status" value="1"/>
</dbReference>
<dbReference type="PANTHER" id="PTHR33231:SF1">
    <property type="entry name" value="30S RIBOSOMAL PROTEIN"/>
    <property type="match status" value="1"/>
</dbReference>
<evidence type="ECO:0000313" key="3">
    <source>
        <dbReference type="EMBL" id="CAB4605415.1"/>
    </source>
</evidence>
<dbReference type="EMBL" id="CAEZUW010000006">
    <property type="protein sequence ID" value="CAB4605415.1"/>
    <property type="molecule type" value="Genomic_DNA"/>
</dbReference>
<organism evidence="2">
    <name type="scientific">freshwater metagenome</name>
    <dbReference type="NCBI Taxonomy" id="449393"/>
    <lineage>
        <taxon>unclassified sequences</taxon>
        <taxon>metagenomes</taxon>
        <taxon>ecological metagenomes</taxon>
    </lineage>
</organism>
<accession>A0A6J6B3D2</accession>
<reference evidence="2" key="1">
    <citation type="submission" date="2020-05" db="EMBL/GenBank/DDBJ databases">
        <authorList>
            <person name="Chiriac C."/>
            <person name="Salcher M."/>
            <person name="Ghai R."/>
            <person name="Kavagutti S V."/>
        </authorList>
    </citation>
    <scope>NUCLEOTIDE SEQUENCE</scope>
</reference>
<dbReference type="InterPro" id="IPR050574">
    <property type="entry name" value="HPF/YfiA_ribosome-assoc"/>
</dbReference>
<dbReference type="Gene3D" id="3.30.160.100">
    <property type="entry name" value="Ribosome hibernation promotion factor-like"/>
    <property type="match status" value="1"/>
</dbReference>
<dbReference type="InterPro" id="IPR003489">
    <property type="entry name" value="RHF/RaiA"/>
</dbReference>
<dbReference type="GO" id="GO:0043024">
    <property type="term" value="F:ribosomal small subunit binding"/>
    <property type="evidence" value="ECO:0007669"/>
    <property type="project" value="TreeGrafter"/>
</dbReference>
<protein>
    <submittedName>
        <fullName evidence="2">Unannotated protein</fullName>
    </submittedName>
</protein>
<name>A0A6J6B3D2_9ZZZZ</name>
<dbReference type="EMBL" id="CAEZSH010000014">
    <property type="protein sequence ID" value="CAB4532849.1"/>
    <property type="molecule type" value="Genomic_DNA"/>
</dbReference>
<gene>
    <name evidence="2" type="ORF">UFOPK1410_00231</name>
    <name evidence="3" type="ORF">UFOPK1855_00085</name>
</gene>
<proteinExistence type="predicted"/>
<evidence type="ECO:0000313" key="2">
    <source>
        <dbReference type="EMBL" id="CAB4532849.1"/>
    </source>
</evidence>
<evidence type="ECO:0000256" key="1">
    <source>
        <dbReference type="ARBA" id="ARBA00022845"/>
    </source>
</evidence>
<dbReference type="SUPFAM" id="SSF69754">
    <property type="entry name" value="Ribosome binding protein Y (YfiA homologue)"/>
    <property type="match status" value="1"/>
</dbReference>
<dbReference type="NCBIfam" id="TIGR00741">
    <property type="entry name" value="yfiA"/>
    <property type="match status" value="1"/>
</dbReference>
<keyword evidence="1" id="KW-0810">Translation regulation</keyword>
<dbReference type="GO" id="GO:0045900">
    <property type="term" value="P:negative regulation of translational elongation"/>
    <property type="evidence" value="ECO:0007669"/>
    <property type="project" value="TreeGrafter"/>
</dbReference>
<dbReference type="CDD" id="cd00552">
    <property type="entry name" value="RaiA"/>
    <property type="match status" value="1"/>
</dbReference>
<dbReference type="Pfam" id="PF02482">
    <property type="entry name" value="Ribosomal_S30AE"/>
    <property type="match status" value="1"/>
</dbReference>
<dbReference type="GO" id="GO:0022627">
    <property type="term" value="C:cytosolic small ribosomal subunit"/>
    <property type="evidence" value="ECO:0007669"/>
    <property type="project" value="TreeGrafter"/>
</dbReference>
<sequence>MKIQISAHNLEISSRFHDYVADRAPKIEHYVHQEADLIIKVTRHDHSRTAGPEDEVELTTHSGGQVLRSHAHAADKFSAFDAAFGRLLEQLRRAADKRKVHRGRHAQPGTAELSATDFKGLDVHPADVDLLIELEKLAS</sequence>
<dbReference type="InterPro" id="IPR036567">
    <property type="entry name" value="RHF-like"/>
</dbReference>
<dbReference type="AlphaFoldDB" id="A0A6J6B3D2"/>